<gene>
    <name evidence="3" type="ORF">BEMITA_LOCUS9202</name>
</gene>
<dbReference type="KEGG" id="btab:109037326"/>
<dbReference type="AlphaFoldDB" id="A0A9P0AG58"/>
<dbReference type="Proteomes" id="UP001152759">
    <property type="component" value="Chromosome 5"/>
</dbReference>
<feature type="signal peptide" evidence="2">
    <location>
        <begin position="1"/>
        <end position="23"/>
    </location>
</feature>
<feature type="region of interest" description="Disordered" evidence="1">
    <location>
        <begin position="602"/>
        <end position="635"/>
    </location>
</feature>
<feature type="compositionally biased region" description="Basic and acidic residues" evidence="1">
    <location>
        <begin position="275"/>
        <end position="284"/>
    </location>
</feature>
<feature type="region of interest" description="Disordered" evidence="1">
    <location>
        <begin position="85"/>
        <end position="230"/>
    </location>
</feature>
<evidence type="ECO:0000256" key="1">
    <source>
        <dbReference type="SAM" id="MobiDB-lite"/>
    </source>
</evidence>
<feature type="compositionally biased region" description="Polar residues" evidence="1">
    <location>
        <begin position="115"/>
        <end position="125"/>
    </location>
</feature>
<feature type="chain" id="PRO_5040500227" evidence="2">
    <location>
        <begin position="24"/>
        <end position="635"/>
    </location>
</feature>
<dbReference type="EMBL" id="OU963866">
    <property type="protein sequence ID" value="CAH0390482.1"/>
    <property type="molecule type" value="Genomic_DNA"/>
</dbReference>
<feature type="compositionally biased region" description="Basic and acidic residues" evidence="1">
    <location>
        <begin position="611"/>
        <end position="635"/>
    </location>
</feature>
<feature type="compositionally biased region" description="Basic and acidic residues" evidence="1">
    <location>
        <begin position="391"/>
        <end position="405"/>
    </location>
</feature>
<evidence type="ECO:0000313" key="3">
    <source>
        <dbReference type="EMBL" id="CAH0390482.1"/>
    </source>
</evidence>
<proteinExistence type="predicted"/>
<accession>A0A9P0AG58</accession>
<feature type="compositionally biased region" description="Pro residues" evidence="1">
    <location>
        <begin position="156"/>
        <end position="188"/>
    </location>
</feature>
<evidence type="ECO:0000313" key="4">
    <source>
        <dbReference type="Proteomes" id="UP001152759"/>
    </source>
</evidence>
<sequence length="635" mass="70892">MTAKFTRWIAFMTIWITHDVVKGQTITGHFSPHATHHRIIIVVPTQIRHVNHIHHYPLKGHKSTYSPHYIYYRIPIGPIRPYVKCTATGDPRHPGPGKPSYSDSPTPPPKGNQGNGYNDNKNVDYNQDRPEGEGPPPPPGSVEDRPYYDDAYSDPGPGPGPAPGLGPPPGPGPAPQLGPPPGPGPSGPPIYDGPTYRPTDLPLPPYRKEFSRFSLNGHGGPGSGSFPATGIGHAVRAEKYFHDFNKFDSRPNKFASPAPPSFDDDFPTDTPVDFDDFKDFDPPPKKPRRKPKPTITKDGKLPSDFPYKFNHEKPLSRFPSKNSFRPPTSVDFPQESSYPFGKGDSHPTGPNLPFEGKNAGNSDTYEPPKQKGTVKPITYEVPTNVYSSPVYEDKVEEENGAKEDNYDYINTDVGPNEFNDNYQYVHQSEELKAQLGLTSDESDNFPSAEFPPEPPKPHDTTIPPPGNGDSPNFHPSQPDPTPQLPEPDFQFFKASPPPPPKKKVKYVSYVNGPFSKPSPPPDQRDQNEVKIEKQNLIPLKPMILTHEEFFRSPHKSYDKVIGHGRALYSANTDYKFDTQINQKYEIPFEPHRLQSKMVTKEMPPEGISRNASDHQSDSVNLKDRIHQIHGYVPKE</sequence>
<name>A0A9P0AG58_BEMTA</name>
<reference evidence="3" key="1">
    <citation type="submission" date="2021-12" db="EMBL/GenBank/DDBJ databases">
        <authorList>
            <person name="King R."/>
        </authorList>
    </citation>
    <scope>NUCLEOTIDE SEQUENCE</scope>
</reference>
<evidence type="ECO:0000256" key="2">
    <source>
        <dbReference type="SAM" id="SignalP"/>
    </source>
</evidence>
<organism evidence="3 4">
    <name type="scientific">Bemisia tabaci</name>
    <name type="common">Sweetpotato whitefly</name>
    <name type="synonym">Aleurodes tabaci</name>
    <dbReference type="NCBI Taxonomy" id="7038"/>
    <lineage>
        <taxon>Eukaryota</taxon>
        <taxon>Metazoa</taxon>
        <taxon>Ecdysozoa</taxon>
        <taxon>Arthropoda</taxon>
        <taxon>Hexapoda</taxon>
        <taxon>Insecta</taxon>
        <taxon>Pterygota</taxon>
        <taxon>Neoptera</taxon>
        <taxon>Paraneoptera</taxon>
        <taxon>Hemiptera</taxon>
        <taxon>Sternorrhyncha</taxon>
        <taxon>Aleyrodoidea</taxon>
        <taxon>Aleyrodidae</taxon>
        <taxon>Aleyrodinae</taxon>
        <taxon>Bemisia</taxon>
    </lineage>
</organism>
<keyword evidence="4" id="KW-1185">Reference proteome</keyword>
<feature type="compositionally biased region" description="Acidic residues" evidence="1">
    <location>
        <begin position="262"/>
        <end position="274"/>
    </location>
</feature>
<feature type="region of interest" description="Disordered" evidence="1">
    <location>
        <begin position="246"/>
        <end position="527"/>
    </location>
</feature>
<protein>
    <submittedName>
        <fullName evidence="3">Uncharacterized protein</fullName>
    </submittedName>
</protein>
<keyword evidence="2" id="KW-0732">Signal</keyword>